<accession>A0A4R7ZMQ0</accession>
<dbReference type="Pfam" id="PF13649">
    <property type="entry name" value="Methyltransf_25"/>
    <property type="match status" value="1"/>
</dbReference>
<proteinExistence type="predicted"/>
<evidence type="ECO:0000259" key="2">
    <source>
        <dbReference type="Pfam" id="PF13649"/>
    </source>
</evidence>
<dbReference type="AlphaFoldDB" id="A0A4R7ZMQ0"/>
<sequence length="290" mass="31835">MDEVVAGNRAVWEQASTKHVREYDELLEEARGDRLLHDRERELLAPVLAERPLVVHLQSGHGLDDVGMVKAGARAVIGVDYSSVAAGAAQRRAAELGLSCHYAVAEVPGVPVRDACADLVYTGKGALVWMRDINAWARDVARVVRPGGHLFVYEGHPAVPLWSWDEDEPRIRPDRSYFAESHTNDTFPGNGARESQWTLGQIVTAITTAGLHLQVLEEYAEPFWRPQDGTNAAAWSGRLPNSYALLARRPLYGGRVGTSPVGRHPRNSQARFASLPQPLSLLSRDDAEAP</sequence>
<dbReference type="OrthoDB" id="8385759at2"/>
<dbReference type="Gene3D" id="3.40.50.150">
    <property type="entry name" value="Vaccinia Virus protein VP39"/>
    <property type="match status" value="1"/>
</dbReference>
<evidence type="ECO:0000313" key="3">
    <source>
        <dbReference type="EMBL" id="TDW18566.1"/>
    </source>
</evidence>
<feature type="region of interest" description="Disordered" evidence="1">
    <location>
        <begin position="256"/>
        <end position="290"/>
    </location>
</feature>
<dbReference type="GO" id="GO:0032259">
    <property type="term" value="P:methylation"/>
    <property type="evidence" value="ECO:0007669"/>
    <property type="project" value="UniProtKB-KW"/>
</dbReference>
<dbReference type="SUPFAM" id="SSF53335">
    <property type="entry name" value="S-adenosyl-L-methionine-dependent methyltransferases"/>
    <property type="match status" value="1"/>
</dbReference>
<protein>
    <submittedName>
        <fullName evidence="3">Methyltransferase family protein</fullName>
    </submittedName>
</protein>
<name>A0A4R7ZMQ0_9ACTN</name>
<feature type="domain" description="Methyltransferase" evidence="2">
    <location>
        <begin position="57"/>
        <end position="148"/>
    </location>
</feature>
<keyword evidence="3" id="KW-0489">Methyltransferase</keyword>
<dbReference type="EMBL" id="SODF01000002">
    <property type="protein sequence ID" value="TDW18566.1"/>
    <property type="molecule type" value="Genomic_DNA"/>
</dbReference>
<organism evidence="3 4">
    <name type="scientific">Kribbella kalugense</name>
    <dbReference type="NCBI Taxonomy" id="2512221"/>
    <lineage>
        <taxon>Bacteria</taxon>
        <taxon>Bacillati</taxon>
        <taxon>Actinomycetota</taxon>
        <taxon>Actinomycetes</taxon>
        <taxon>Propionibacteriales</taxon>
        <taxon>Kribbellaceae</taxon>
        <taxon>Kribbella</taxon>
    </lineage>
</organism>
<keyword evidence="4" id="KW-1185">Reference proteome</keyword>
<dbReference type="GO" id="GO:0008168">
    <property type="term" value="F:methyltransferase activity"/>
    <property type="evidence" value="ECO:0007669"/>
    <property type="project" value="UniProtKB-KW"/>
</dbReference>
<dbReference type="InterPro" id="IPR041698">
    <property type="entry name" value="Methyltransf_25"/>
</dbReference>
<gene>
    <name evidence="3" type="ORF">EV650_5155</name>
</gene>
<comment type="caution">
    <text evidence="3">The sequence shown here is derived from an EMBL/GenBank/DDBJ whole genome shotgun (WGS) entry which is preliminary data.</text>
</comment>
<dbReference type="InterPro" id="IPR029063">
    <property type="entry name" value="SAM-dependent_MTases_sf"/>
</dbReference>
<dbReference type="Proteomes" id="UP000295447">
    <property type="component" value="Unassembled WGS sequence"/>
</dbReference>
<dbReference type="RefSeq" id="WP_134121543.1">
    <property type="nucleotide sequence ID" value="NZ_SODF01000002.1"/>
</dbReference>
<keyword evidence="3" id="KW-0808">Transferase</keyword>
<reference evidence="3 4" key="1">
    <citation type="submission" date="2019-03" db="EMBL/GenBank/DDBJ databases">
        <title>Genomic Encyclopedia of Type Strains, Phase III (KMG-III): the genomes of soil and plant-associated and newly described type strains.</title>
        <authorList>
            <person name="Whitman W."/>
        </authorList>
    </citation>
    <scope>NUCLEOTIDE SEQUENCE [LARGE SCALE GENOMIC DNA]</scope>
    <source>
        <strain evidence="3 4">VKM Ac-2570</strain>
    </source>
</reference>
<evidence type="ECO:0000313" key="4">
    <source>
        <dbReference type="Proteomes" id="UP000295447"/>
    </source>
</evidence>
<evidence type="ECO:0000256" key="1">
    <source>
        <dbReference type="SAM" id="MobiDB-lite"/>
    </source>
</evidence>